<keyword evidence="1" id="KW-1133">Transmembrane helix</keyword>
<reference evidence="2 3" key="1">
    <citation type="submission" date="2024-09" db="EMBL/GenBank/DDBJ databases">
        <authorList>
            <person name="Sun Q."/>
            <person name="Mori K."/>
        </authorList>
    </citation>
    <scope>NUCLEOTIDE SEQUENCE [LARGE SCALE GENOMIC DNA]</scope>
    <source>
        <strain evidence="2 3">TISTR 2452</strain>
    </source>
</reference>
<dbReference type="RefSeq" id="WP_377493628.1">
    <property type="nucleotide sequence ID" value="NZ_JBHMDO010000017.1"/>
</dbReference>
<dbReference type="Proteomes" id="UP001589747">
    <property type="component" value="Unassembled WGS sequence"/>
</dbReference>
<dbReference type="EMBL" id="JBHMDO010000017">
    <property type="protein sequence ID" value="MFB9326401.1"/>
    <property type="molecule type" value="Genomic_DNA"/>
</dbReference>
<sequence>MSIERQLSEAFERDARNRICPPGLDARMAAEYRQLAAQQRGEPFMRSKGKSTKMLLIAIIVVVICGFGYAGNKLLFADQKDRLAVHYQTDQQLQLEPSDVEKIRGSLAAVKGHLAPGDTAVVYLRDYELKIQDTPVVLGIQNPVILQPDSWRAVLKEHRVKERLPDSLAGGFTLEEGMEGSPYQITFGADAYRLMDEMKAESKETGSRVLWRKSDPPADRPLVPYTSVYRNASQDTIYVTWEVAGGNGDGDVKVFQAAPPSTVYEEIALGGITAHYLRHDQALFGQSRMQQDVTWLQQSGDQTIVYHVQSDSETLTKEQLVQAAQGLPR</sequence>
<evidence type="ECO:0000256" key="1">
    <source>
        <dbReference type="SAM" id="Phobius"/>
    </source>
</evidence>
<keyword evidence="1" id="KW-0812">Transmembrane</keyword>
<organism evidence="2 3">
    <name type="scientific">Paenibacillus aurantiacus</name>
    <dbReference type="NCBI Taxonomy" id="1936118"/>
    <lineage>
        <taxon>Bacteria</taxon>
        <taxon>Bacillati</taxon>
        <taxon>Bacillota</taxon>
        <taxon>Bacilli</taxon>
        <taxon>Bacillales</taxon>
        <taxon>Paenibacillaceae</taxon>
        <taxon>Paenibacillus</taxon>
    </lineage>
</organism>
<gene>
    <name evidence="2" type="ORF">ACFFSY_10790</name>
</gene>
<evidence type="ECO:0000313" key="2">
    <source>
        <dbReference type="EMBL" id="MFB9326401.1"/>
    </source>
</evidence>
<keyword evidence="1" id="KW-0472">Membrane</keyword>
<evidence type="ECO:0008006" key="4">
    <source>
        <dbReference type="Google" id="ProtNLM"/>
    </source>
</evidence>
<name>A0ABV5KMD1_9BACL</name>
<accession>A0ABV5KMD1</accession>
<proteinExistence type="predicted"/>
<comment type="caution">
    <text evidence="2">The sequence shown here is derived from an EMBL/GenBank/DDBJ whole genome shotgun (WGS) entry which is preliminary data.</text>
</comment>
<evidence type="ECO:0000313" key="3">
    <source>
        <dbReference type="Proteomes" id="UP001589747"/>
    </source>
</evidence>
<protein>
    <recommendedName>
        <fullName evidence="4">DUF4367 domain-containing protein</fullName>
    </recommendedName>
</protein>
<feature type="transmembrane region" description="Helical" evidence="1">
    <location>
        <begin position="54"/>
        <end position="71"/>
    </location>
</feature>
<keyword evidence="3" id="KW-1185">Reference proteome</keyword>